<gene>
    <name evidence="3" type="ORF">SAMN05216431_10534</name>
</gene>
<comment type="caution">
    <text evidence="3">The sequence shown here is derived from an EMBL/GenBank/DDBJ whole genome shotgun (WGS) entry which is preliminary data.</text>
</comment>
<dbReference type="CDD" id="cd17470">
    <property type="entry name" value="T3SS_Flik_C"/>
    <property type="match status" value="1"/>
</dbReference>
<feature type="region of interest" description="Disordered" evidence="1">
    <location>
        <begin position="37"/>
        <end position="105"/>
    </location>
</feature>
<reference evidence="3 4" key="1">
    <citation type="submission" date="2016-10" db="EMBL/GenBank/DDBJ databases">
        <authorList>
            <person name="Varghese N."/>
            <person name="Submissions S."/>
        </authorList>
    </citation>
    <scope>NUCLEOTIDE SEQUENCE [LARGE SCALE GENOMIC DNA]</scope>
    <source>
        <strain evidence="3 4">WC1T17</strain>
    </source>
</reference>
<dbReference type="Pfam" id="PF02120">
    <property type="entry name" value="Flg_hook"/>
    <property type="match status" value="1"/>
</dbReference>
<name>A0ABY1AB31_9LACO</name>
<dbReference type="Gene3D" id="3.30.750.140">
    <property type="match status" value="1"/>
</dbReference>
<evidence type="ECO:0000313" key="3">
    <source>
        <dbReference type="EMBL" id="SEM60488.1"/>
    </source>
</evidence>
<accession>A0ABY1AB31</accession>
<feature type="compositionally biased region" description="Low complexity" evidence="1">
    <location>
        <begin position="37"/>
        <end position="55"/>
    </location>
</feature>
<dbReference type="InterPro" id="IPR038610">
    <property type="entry name" value="FliK-like_C_sf"/>
</dbReference>
<proteinExistence type="predicted"/>
<organism evidence="3 4">
    <name type="scientific">Ligilactobacillus ruminis</name>
    <dbReference type="NCBI Taxonomy" id="1623"/>
    <lineage>
        <taxon>Bacteria</taxon>
        <taxon>Bacillati</taxon>
        <taxon>Bacillota</taxon>
        <taxon>Bacilli</taxon>
        <taxon>Lactobacillales</taxon>
        <taxon>Lactobacillaceae</taxon>
        <taxon>Ligilactobacillus</taxon>
    </lineage>
</organism>
<feature type="compositionally biased region" description="Polar residues" evidence="1">
    <location>
        <begin position="444"/>
        <end position="454"/>
    </location>
</feature>
<sequence length="454" mass="48395">MNPTVANTIDTDATYQANTSSISSADKNNFKQIFKSKTQTSATKQKQKQTSTKTKVNQDPDNADTKLKTADDNTTSATVTKDTTKTVSDAKEQTVKDQTDNSEAKTTTLDADTQAAALLANQVQTIADPPAAQVVQTTPTGQTDAASENATVDVKTDTDVDVSQDTAVSIVDVTQVVSGQNAVNDISGQTNSNPDLNQNQGQAAQNQLTSQAVQTAANNVNNVQTNQPAAADNITVEPNLAVDTVDATVDLNQVANLSGQAQTVAQSTSPAVKAAFSSQLTQAADKVAEQIAQPLMEKAQTTVSTNGEVKTITLQLTPAKLGNVKVVMQVSDQGVSLKFNVQTYQAKELLQSVTGKLDQIMRNAQTSSTSQANQLFNLPEQKQTENVVKAPKYEQNFGNMLNFNSQGQTHQFGQDQAMRQMRTVAGYQKAPVLEETSETKTEEQVPTSTISILA</sequence>
<evidence type="ECO:0000313" key="4">
    <source>
        <dbReference type="Proteomes" id="UP000182089"/>
    </source>
</evidence>
<evidence type="ECO:0000256" key="1">
    <source>
        <dbReference type="SAM" id="MobiDB-lite"/>
    </source>
</evidence>
<feature type="region of interest" description="Disordered" evidence="1">
    <location>
        <begin position="184"/>
        <end position="205"/>
    </location>
</feature>
<feature type="domain" description="Flagellar hook-length control protein-like C-terminal" evidence="2">
    <location>
        <begin position="303"/>
        <end position="366"/>
    </location>
</feature>
<evidence type="ECO:0000259" key="2">
    <source>
        <dbReference type="Pfam" id="PF02120"/>
    </source>
</evidence>
<protein>
    <submittedName>
        <fullName evidence="3">Hook-length control protein FliK</fullName>
    </submittedName>
</protein>
<dbReference type="EMBL" id="FOCC01000005">
    <property type="protein sequence ID" value="SEM60488.1"/>
    <property type="molecule type" value="Genomic_DNA"/>
</dbReference>
<feature type="compositionally biased region" description="Polar residues" evidence="1">
    <location>
        <begin position="184"/>
        <end position="196"/>
    </location>
</feature>
<feature type="region of interest" description="Disordered" evidence="1">
    <location>
        <begin position="434"/>
        <end position="454"/>
    </location>
</feature>
<feature type="compositionally biased region" description="Basic and acidic residues" evidence="1">
    <location>
        <begin position="82"/>
        <end position="103"/>
    </location>
</feature>
<dbReference type="Proteomes" id="UP000182089">
    <property type="component" value="Unassembled WGS sequence"/>
</dbReference>
<dbReference type="InterPro" id="IPR021136">
    <property type="entry name" value="Flagellar_hook_control-like_C"/>
</dbReference>